<reference evidence="2 3" key="1">
    <citation type="journal article" date="2024" name="G3 (Bethesda)">
        <title>Genome assembly of Hibiscus sabdariffa L. provides insights into metabolisms of medicinal natural products.</title>
        <authorList>
            <person name="Kim T."/>
        </authorList>
    </citation>
    <scope>NUCLEOTIDE SEQUENCE [LARGE SCALE GENOMIC DNA]</scope>
    <source>
        <strain evidence="2">TK-2024</strain>
        <tissue evidence="2">Old leaves</tissue>
    </source>
</reference>
<sequence length="110" mass="12248">MIAATTLITSHLFYGINKVTKISQLCSYVRYYALYKPHFLSQLTQNSVCKLLDRSHGAVWTTTSPPSGPLSLRMLLSGEDGDESWIVPVNIIPENWKGGETYDTGVQINV</sequence>
<evidence type="ECO:0000259" key="1">
    <source>
        <dbReference type="PROSITE" id="PS50843"/>
    </source>
</evidence>
<dbReference type="EMBL" id="JBBPBM010000081">
    <property type="protein sequence ID" value="KAK8510781.1"/>
    <property type="molecule type" value="Genomic_DNA"/>
</dbReference>
<proteinExistence type="predicted"/>
<dbReference type="SUPFAM" id="SSF49590">
    <property type="entry name" value="PHL pollen allergen"/>
    <property type="match status" value="1"/>
</dbReference>
<feature type="domain" description="Expansin-like CBD" evidence="1">
    <location>
        <begin position="52"/>
        <end position="104"/>
    </location>
</feature>
<name>A0ABR2BUN8_9ROSI</name>
<protein>
    <recommendedName>
        <fullName evidence="1">Expansin-like CBD domain-containing protein</fullName>
    </recommendedName>
</protein>
<dbReference type="Proteomes" id="UP001472677">
    <property type="component" value="Unassembled WGS sequence"/>
</dbReference>
<keyword evidence="3" id="KW-1185">Reference proteome</keyword>
<dbReference type="Gene3D" id="2.60.40.760">
    <property type="entry name" value="Expansin, cellulose-binding-like domain"/>
    <property type="match status" value="1"/>
</dbReference>
<comment type="caution">
    <text evidence="2">The sequence shown here is derived from an EMBL/GenBank/DDBJ whole genome shotgun (WGS) entry which is preliminary data.</text>
</comment>
<accession>A0ABR2BUN8</accession>
<dbReference type="PANTHER" id="PTHR31692:SF92">
    <property type="entry name" value="EXPANSIN-LIKE B1"/>
    <property type="match status" value="1"/>
</dbReference>
<dbReference type="InterPro" id="IPR007117">
    <property type="entry name" value="Expansin_CBD"/>
</dbReference>
<dbReference type="InterPro" id="IPR036749">
    <property type="entry name" value="Expansin_CBD_sf"/>
</dbReference>
<evidence type="ECO:0000313" key="3">
    <source>
        <dbReference type="Proteomes" id="UP001472677"/>
    </source>
</evidence>
<evidence type="ECO:0000313" key="2">
    <source>
        <dbReference type="EMBL" id="KAK8510781.1"/>
    </source>
</evidence>
<dbReference type="PANTHER" id="PTHR31692">
    <property type="entry name" value="EXPANSIN-B3"/>
    <property type="match status" value="1"/>
</dbReference>
<organism evidence="2 3">
    <name type="scientific">Hibiscus sabdariffa</name>
    <name type="common">roselle</name>
    <dbReference type="NCBI Taxonomy" id="183260"/>
    <lineage>
        <taxon>Eukaryota</taxon>
        <taxon>Viridiplantae</taxon>
        <taxon>Streptophyta</taxon>
        <taxon>Embryophyta</taxon>
        <taxon>Tracheophyta</taxon>
        <taxon>Spermatophyta</taxon>
        <taxon>Magnoliopsida</taxon>
        <taxon>eudicotyledons</taxon>
        <taxon>Gunneridae</taxon>
        <taxon>Pentapetalae</taxon>
        <taxon>rosids</taxon>
        <taxon>malvids</taxon>
        <taxon>Malvales</taxon>
        <taxon>Malvaceae</taxon>
        <taxon>Malvoideae</taxon>
        <taxon>Hibiscus</taxon>
    </lineage>
</organism>
<gene>
    <name evidence="2" type="ORF">V6N12_009623</name>
</gene>
<dbReference type="PROSITE" id="PS50843">
    <property type="entry name" value="EXPANSIN_CBD"/>
    <property type="match status" value="1"/>
</dbReference>